<dbReference type="Proteomes" id="UP001241472">
    <property type="component" value="Unassembled WGS sequence"/>
</dbReference>
<feature type="transmembrane region" description="Helical" evidence="6">
    <location>
        <begin position="74"/>
        <end position="93"/>
    </location>
</feature>
<evidence type="ECO:0000256" key="4">
    <source>
        <dbReference type="ARBA" id="ARBA00022989"/>
    </source>
</evidence>
<feature type="transmembrane region" description="Helical" evidence="6">
    <location>
        <begin position="7"/>
        <end position="24"/>
    </location>
</feature>
<feature type="transmembrane region" description="Helical" evidence="6">
    <location>
        <begin position="126"/>
        <end position="149"/>
    </location>
</feature>
<protein>
    <submittedName>
        <fullName evidence="7">Tryptophan-rich sensory protein</fullName>
    </submittedName>
</protein>
<sequence length="151" mass="16920">MRKLTTYILFVAACVAIGVLSGIANMPGDWYQALEKPPLNPPNWIFGPVWAALYVMIGTALAETWFDENNRNRLIVFGLQGILNICWSPAFFGMQNPPLGLAIIVPMLFFILLFIAMSWNPNRKAALLFVPYAIWVSFATYLNLAIVLLNP</sequence>
<proteinExistence type="inferred from homology"/>
<dbReference type="InterPro" id="IPR038330">
    <property type="entry name" value="TspO/MBR-related_sf"/>
</dbReference>
<evidence type="ECO:0000256" key="5">
    <source>
        <dbReference type="ARBA" id="ARBA00023136"/>
    </source>
</evidence>
<dbReference type="Pfam" id="PF03073">
    <property type="entry name" value="TspO_MBR"/>
    <property type="match status" value="1"/>
</dbReference>
<dbReference type="CDD" id="cd15904">
    <property type="entry name" value="TSPO_MBR"/>
    <property type="match status" value="1"/>
</dbReference>
<evidence type="ECO:0000256" key="6">
    <source>
        <dbReference type="SAM" id="Phobius"/>
    </source>
</evidence>
<feature type="transmembrane region" description="Helical" evidence="6">
    <location>
        <begin position="99"/>
        <end position="119"/>
    </location>
</feature>
<organism evidence="7 8">
    <name type="scientific">Neorhizobium huautlense</name>
    <dbReference type="NCBI Taxonomy" id="67774"/>
    <lineage>
        <taxon>Bacteria</taxon>
        <taxon>Pseudomonadati</taxon>
        <taxon>Pseudomonadota</taxon>
        <taxon>Alphaproteobacteria</taxon>
        <taxon>Hyphomicrobiales</taxon>
        <taxon>Rhizobiaceae</taxon>
        <taxon>Rhizobium/Agrobacterium group</taxon>
        <taxon>Neorhizobium</taxon>
    </lineage>
</organism>
<dbReference type="PIRSF" id="PIRSF005859">
    <property type="entry name" value="PBR"/>
    <property type="match status" value="1"/>
</dbReference>
<evidence type="ECO:0000256" key="3">
    <source>
        <dbReference type="ARBA" id="ARBA00022692"/>
    </source>
</evidence>
<keyword evidence="3 6" id="KW-0812">Transmembrane</keyword>
<keyword evidence="8" id="KW-1185">Reference proteome</keyword>
<dbReference type="PANTHER" id="PTHR10057:SF0">
    <property type="entry name" value="TRANSLOCATOR PROTEIN"/>
    <property type="match status" value="1"/>
</dbReference>
<dbReference type="RefSeq" id="WP_306837805.1">
    <property type="nucleotide sequence ID" value="NZ_JAUSRF010000015.1"/>
</dbReference>
<name>A0ABT9PY19_9HYPH</name>
<keyword evidence="5 6" id="KW-0472">Membrane</keyword>
<gene>
    <name evidence="7" type="ORF">J2T09_004093</name>
</gene>
<accession>A0ABT9PY19</accession>
<keyword evidence="4 6" id="KW-1133">Transmembrane helix</keyword>
<evidence type="ECO:0000313" key="8">
    <source>
        <dbReference type="Proteomes" id="UP001241472"/>
    </source>
</evidence>
<dbReference type="PANTHER" id="PTHR10057">
    <property type="entry name" value="PERIPHERAL-TYPE BENZODIAZEPINE RECEPTOR"/>
    <property type="match status" value="1"/>
</dbReference>
<evidence type="ECO:0000256" key="2">
    <source>
        <dbReference type="ARBA" id="ARBA00007524"/>
    </source>
</evidence>
<comment type="similarity">
    <text evidence="2">Belongs to the TspO/BZRP family.</text>
</comment>
<evidence type="ECO:0000256" key="1">
    <source>
        <dbReference type="ARBA" id="ARBA00004141"/>
    </source>
</evidence>
<comment type="subcellular location">
    <subcellularLocation>
        <location evidence="1">Membrane</location>
        <topology evidence="1">Multi-pass membrane protein</topology>
    </subcellularLocation>
</comment>
<feature type="transmembrane region" description="Helical" evidence="6">
    <location>
        <begin position="44"/>
        <end position="62"/>
    </location>
</feature>
<comment type="caution">
    <text evidence="7">The sequence shown here is derived from an EMBL/GenBank/DDBJ whole genome shotgun (WGS) entry which is preliminary data.</text>
</comment>
<dbReference type="Gene3D" id="1.20.1260.100">
    <property type="entry name" value="TspO/MBR protein"/>
    <property type="match status" value="1"/>
</dbReference>
<dbReference type="EMBL" id="JAUSRF010000015">
    <property type="protein sequence ID" value="MDP9839317.1"/>
    <property type="molecule type" value="Genomic_DNA"/>
</dbReference>
<reference evidence="7 8" key="1">
    <citation type="submission" date="2023-07" db="EMBL/GenBank/DDBJ databases">
        <title>Sorghum-associated microbial communities from plants grown in Nebraska, USA.</title>
        <authorList>
            <person name="Schachtman D."/>
        </authorList>
    </citation>
    <scope>NUCLEOTIDE SEQUENCE [LARGE SCALE GENOMIC DNA]</scope>
    <source>
        <strain evidence="7 8">DS1307</strain>
    </source>
</reference>
<evidence type="ECO:0000313" key="7">
    <source>
        <dbReference type="EMBL" id="MDP9839317.1"/>
    </source>
</evidence>
<dbReference type="InterPro" id="IPR004307">
    <property type="entry name" value="TspO_MBR"/>
</dbReference>